<dbReference type="Gene3D" id="3.40.50.2020">
    <property type="match status" value="1"/>
</dbReference>
<evidence type="ECO:0000259" key="1">
    <source>
        <dbReference type="Pfam" id="PF00156"/>
    </source>
</evidence>
<feature type="domain" description="Phosphoribosyltransferase" evidence="1">
    <location>
        <begin position="52"/>
        <end position="159"/>
    </location>
</feature>
<protein>
    <submittedName>
        <fullName evidence="2">Adenine phosphoribosyltransferase</fullName>
    </submittedName>
</protein>
<name>A0A1K1LQK0_RUMFL</name>
<dbReference type="InterPro" id="IPR000836">
    <property type="entry name" value="PRTase_dom"/>
</dbReference>
<dbReference type="NCBIfam" id="NF005592">
    <property type="entry name" value="PRK07322.1"/>
    <property type="match status" value="1"/>
</dbReference>
<gene>
    <name evidence="2" type="ORF">SAMN02910280_0671</name>
</gene>
<dbReference type="SUPFAM" id="SSF53271">
    <property type="entry name" value="PRTase-like"/>
    <property type="match status" value="1"/>
</dbReference>
<dbReference type="CDD" id="cd06223">
    <property type="entry name" value="PRTases_typeI"/>
    <property type="match status" value="1"/>
</dbReference>
<evidence type="ECO:0000313" key="3">
    <source>
        <dbReference type="Proteomes" id="UP000183461"/>
    </source>
</evidence>
<reference evidence="3" key="1">
    <citation type="submission" date="2016-11" db="EMBL/GenBank/DDBJ databases">
        <authorList>
            <person name="Varghese N."/>
            <person name="Submissions S."/>
        </authorList>
    </citation>
    <scope>NUCLEOTIDE SEQUENCE [LARGE SCALE GENOMIC DNA]</scope>
    <source>
        <strain evidence="3">YL228</strain>
    </source>
</reference>
<keyword evidence="2" id="KW-0328">Glycosyltransferase</keyword>
<dbReference type="Proteomes" id="UP000183461">
    <property type="component" value="Unassembled WGS sequence"/>
</dbReference>
<dbReference type="AlphaFoldDB" id="A0A1K1LQK0"/>
<evidence type="ECO:0000313" key="2">
    <source>
        <dbReference type="EMBL" id="SFW13156.1"/>
    </source>
</evidence>
<dbReference type="PANTHER" id="PTHR43218">
    <property type="entry name" value="PHOSPHORIBOSYLTRANSFERASE-RELATED"/>
    <property type="match status" value="1"/>
</dbReference>
<dbReference type="PANTHER" id="PTHR43218:SF1">
    <property type="entry name" value="PHOSPHORIBOSYLTRANSFERASE"/>
    <property type="match status" value="1"/>
</dbReference>
<dbReference type="RefSeq" id="WP_072299071.1">
    <property type="nucleotide sequence ID" value="NZ_FPIP01000001.1"/>
</dbReference>
<dbReference type="InterPro" id="IPR029057">
    <property type="entry name" value="PRTase-like"/>
</dbReference>
<accession>A0A1K1LQK0</accession>
<organism evidence="2 3">
    <name type="scientific">Ruminococcus flavefaciens</name>
    <dbReference type="NCBI Taxonomy" id="1265"/>
    <lineage>
        <taxon>Bacteria</taxon>
        <taxon>Bacillati</taxon>
        <taxon>Bacillota</taxon>
        <taxon>Clostridia</taxon>
        <taxon>Eubacteriales</taxon>
        <taxon>Oscillospiraceae</taxon>
        <taxon>Ruminococcus</taxon>
    </lineage>
</organism>
<dbReference type="Pfam" id="PF00156">
    <property type="entry name" value="Pribosyltran"/>
    <property type="match status" value="1"/>
</dbReference>
<proteinExistence type="predicted"/>
<sequence>MANTYKMTIAGLERELPICPLNDKIDIAAFVMFSDVELTVKAAEQLLGKSPYFDIILTAESKGIPLAYEMARQSSKRYVVARKSVKLYMTEPISVSVKSITTAAEQTLYLSQEKAAMLKGKKVLIVDDVISTGESLRALEELVHAAGGIISGRSAVLAEGDAADRKDICFLEKLPLFFK</sequence>
<dbReference type="GO" id="GO:0016757">
    <property type="term" value="F:glycosyltransferase activity"/>
    <property type="evidence" value="ECO:0007669"/>
    <property type="project" value="UniProtKB-KW"/>
</dbReference>
<keyword evidence="2" id="KW-0808">Transferase</keyword>
<dbReference type="EMBL" id="FPIP01000001">
    <property type="protein sequence ID" value="SFW13156.1"/>
    <property type="molecule type" value="Genomic_DNA"/>
</dbReference>